<dbReference type="InterPro" id="IPR046357">
    <property type="entry name" value="PPIase_dom_sf"/>
</dbReference>
<dbReference type="SUPFAM" id="SSF109998">
    <property type="entry name" value="Triger factor/SurA peptide-binding domain-like"/>
    <property type="match status" value="1"/>
</dbReference>
<protein>
    <recommendedName>
        <fullName evidence="2">peptidylprolyl isomerase</fullName>
        <ecNumber evidence="2">5.2.1.8</ecNumber>
    </recommendedName>
</protein>
<proteinExistence type="predicted"/>
<dbReference type="AlphaFoldDB" id="A0A285NPW4"/>
<dbReference type="Pfam" id="PF13624">
    <property type="entry name" value="SurA_N_3"/>
    <property type="match status" value="1"/>
</dbReference>
<dbReference type="SUPFAM" id="SSF54534">
    <property type="entry name" value="FKBP-like"/>
    <property type="match status" value="1"/>
</dbReference>
<evidence type="ECO:0000256" key="4">
    <source>
        <dbReference type="ARBA" id="ARBA00023110"/>
    </source>
</evidence>
<dbReference type="GO" id="GO:0003755">
    <property type="term" value="F:peptidyl-prolyl cis-trans isomerase activity"/>
    <property type="evidence" value="ECO:0007669"/>
    <property type="project" value="UniProtKB-KW"/>
</dbReference>
<dbReference type="InterPro" id="IPR000297">
    <property type="entry name" value="PPIase_PpiC"/>
</dbReference>
<dbReference type="PANTHER" id="PTHR47245">
    <property type="entry name" value="PEPTIDYLPROLYL ISOMERASE"/>
    <property type="match status" value="1"/>
</dbReference>
<evidence type="ECO:0000256" key="6">
    <source>
        <dbReference type="PROSITE-ProRule" id="PRU00278"/>
    </source>
</evidence>
<dbReference type="InterPro" id="IPR050245">
    <property type="entry name" value="PrsA_foldase"/>
</dbReference>
<evidence type="ECO:0000256" key="1">
    <source>
        <dbReference type="ARBA" id="ARBA00000971"/>
    </source>
</evidence>
<dbReference type="PANTHER" id="PTHR47245:SF1">
    <property type="entry name" value="FOLDASE PROTEIN PRSA"/>
    <property type="match status" value="1"/>
</dbReference>
<gene>
    <name evidence="10" type="ORF">SAMN06265182_2033</name>
</gene>
<feature type="domain" description="PpiC" evidence="9">
    <location>
        <begin position="176"/>
        <end position="276"/>
    </location>
</feature>
<dbReference type="Gene3D" id="3.10.50.40">
    <property type="match status" value="1"/>
</dbReference>
<dbReference type="InterPro" id="IPR027304">
    <property type="entry name" value="Trigger_fact/SurA_dom_sf"/>
</dbReference>
<dbReference type="Proteomes" id="UP000219036">
    <property type="component" value="Unassembled WGS sequence"/>
</dbReference>
<organism evidence="10 11">
    <name type="scientific">Persephonella hydrogeniphila</name>
    <dbReference type="NCBI Taxonomy" id="198703"/>
    <lineage>
        <taxon>Bacteria</taxon>
        <taxon>Pseudomonadati</taxon>
        <taxon>Aquificota</taxon>
        <taxon>Aquificia</taxon>
        <taxon>Aquificales</taxon>
        <taxon>Hydrogenothermaceae</taxon>
        <taxon>Persephonella</taxon>
    </lineage>
</organism>
<comment type="catalytic activity">
    <reaction evidence="1">
        <text>[protein]-peptidylproline (omega=180) = [protein]-peptidylproline (omega=0)</text>
        <dbReference type="Rhea" id="RHEA:16237"/>
        <dbReference type="Rhea" id="RHEA-COMP:10747"/>
        <dbReference type="Rhea" id="RHEA-COMP:10748"/>
        <dbReference type="ChEBI" id="CHEBI:83833"/>
        <dbReference type="ChEBI" id="CHEBI:83834"/>
        <dbReference type="EC" id="5.2.1.8"/>
    </reaction>
</comment>
<keyword evidence="7" id="KW-0175">Coiled coil</keyword>
<feature type="signal peptide" evidence="8">
    <location>
        <begin position="1"/>
        <end position="19"/>
    </location>
</feature>
<dbReference type="Gene3D" id="1.10.4030.10">
    <property type="entry name" value="Porin chaperone SurA, peptide-binding domain"/>
    <property type="match status" value="1"/>
</dbReference>
<evidence type="ECO:0000256" key="7">
    <source>
        <dbReference type="SAM" id="Coils"/>
    </source>
</evidence>
<name>A0A285NPW4_9AQUI</name>
<dbReference type="Pfam" id="PF00639">
    <property type="entry name" value="Rotamase"/>
    <property type="match status" value="1"/>
</dbReference>
<dbReference type="InterPro" id="IPR023058">
    <property type="entry name" value="PPIase_PpiC_CS"/>
</dbReference>
<feature type="coiled-coil region" evidence="7">
    <location>
        <begin position="104"/>
        <end position="138"/>
    </location>
</feature>
<evidence type="ECO:0000313" key="11">
    <source>
        <dbReference type="Proteomes" id="UP000219036"/>
    </source>
</evidence>
<dbReference type="PROSITE" id="PS50198">
    <property type="entry name" value="PPIC_PPIASE_2"/>
    <property type="match status" value="1"/>
</dbReference>
<accession>A0A285NPW4</accession>
<keyword evidence="4 6" id="KW-0697">Rotamase</keyword>
<evidence type="ECO:0000256" key="8">
    <source>
        <dbReference type="SAM" id="SignalP"/>
    </source>
</evidence>
<keyword evidence="5 6" id="KW-0413">Isomerase</keyword>
<feature type="chain" id="PRO_5012741336" description="peptidylprolyl isomerase" evidence="8">
    <location>
        <begin position="20"/>
        <end position="323"/>
    </location>
</feature>
<dbReference type="PROSITE" id="PS01096">
    <property type="entry name" value="PPIC_PPIASE_1"/>
    <property type="match status" value="1"/>
</dbReference>
<evidence type="ECO:0000259" key="9">
    <source>
        <dbReference type="PROSITE" id="PS50198"/>
    </source>
</evidence>
<keyword evidence="11" id="KW-1185">Reference proteome</keyword>
<sequence>MRKFVAFFMFLFCLEIVHAYQGFGWNIDPETAKKVVAQVGNKKITEMEVQRYMKVLLPMNYYHRTLTEEKKKEIRKKAIDYLVNRELLYYEAKKKGIKIPDKQIDKLIKELEEKYKSKKNLEKLLKQTGLSLEQFKEELRKRLAIDKLLKEYVSVKITDKELKEYYEKNKYKFKEPEALKLRYIYIKVDPSKPKGRQIAKERAEKAYKEIKEGKDFGDVAYRYSDDLSRIKGGELGFVHKGRFEKPVEEVIYKLKVGEVSPLIETELGFHIVKVEAKRKSRVVPFEKIKEKLKKELIEKYQKERYEALLNDAKKELKVVIFDK</sequence>
<dbReference type="RefSeq" id="WP_097001168.1">
    <property type="nucleotide sequence ID" value="NZ_OBEI01000013.1"/>
</dbReference>
<evidence type="ECO:0000256" key="2">
    <source>
        <dbReference type="ARBA" id="ARBA00013194"/>
    </source>
</evidence>
<dbReference type="EC" id="5.2.1.8" evidence="2"/>
<dbReference type="OrthoDB" id="14196at2"/>
<keyword evidence="3 8" id="KW-0732">Signal</keyword>
<evidence type="ECO:0000313" key="10">
    <source>
        <dbReference type="EMBL" id="SNZ11258.1"/>
    </source>
</evidence>
<evidence type="ECO:0000256" key="3">
    <source>
        <dbReference type="ARBA" id="ARBA00022729"/>
    </source>
</evidence>
<evidence type="ECO:0000256" key="5">
    <source>
        <dbReference type="ARBA" id="ARBA00023235"/>
    </source>
</evidence>
<dbReference type="EMBL" id="OBEI01000013">
    <property type="protein sequence ID" value="SNZ11258.1"/>
    <property type="molecule type" value="Genomic_DNA"/>
</dbReference>
<reference evidence="11" key="1">
    <citation type="submission" date="2017-09" db="EMBL/GenBank/DDBJ databases">
        <authorList>
            <person name="Varghese N."/>
            <person name="Submissions S."/>
        </authorList>
    </citation>
    <scope>NUCLEOTIDE SEQUENCE [LARGE SCALE GENOMIC DNA]</scope>
    <source>
        <strain evidence="11">DSM 15103</strain>
    </source>
</reference>